<protein>
    <recommendedName>
        <fullName evidence="9">Zn(2)-C6 fungal-type domain-containing protein</fullName>
    </recommendedName>
</protein>
<reference evidence="10 11" key="1">
    <citation type="journal article" date="2011" name="Proc. Natl. Acad. Sci. U.S.A.">
        <title>Comparative genomics of xylose-fermenting fungi for enhanced biofuel production.</title>
        <authorList>
            <person name="Wohlbach D.J."/>
            <person name="Kuo A."/>
            <person name="Sato T.K."/>
            <person name="Potts K.M."/>
            <person name="Salamov A.A."/>
            <person name="LaButti K.M."/>
            <person name="Sun H."/>
            <person name="Clum A."/>
            <person name="Pangilinan J.L."/>
            <person name="Lindquist E.A."/>
            <person name="Lucas S."/>
            <person name="Lapidus A."/>
            <person name="Jin M."/>
            <person name="Gunawan C."/>
            <person name="Balan V."/>
            <person name="Dale B.E."/>
            <person name="Jeffries T.W."/>
            <person name="Zinkel R."/>
            <person name="Barry K.W."/>
            <person name="Grigoriev I.V."/>
            <person name="Gasch A.P."/>
        </authorList>
    </citation>
    <scope>NUCLEOTIDE SEQUENCE [LARGE SCALE GENOMIC DNA]</scope>
    <source>
        <strain evidence="11">NRRL Y-27907 / 11-Y1</strain>
    </source>
</reference>
<dbReference type="STRING" id="619300.G3AEV0"/>
<comment type="subcellular location">
    <subcellularLocation>
        <location evidence="1">Nucleus</location>
    </subcellularLocation>
</comment>
<dbReference type="Proteomes" id="UP000000709">
    <property type="component" value="Unassembled WGS sequence"/>
</dbReference>
<feature type="compositionally biased region" description="Low complexity" evidence="8">
    <location>
        <begin position="211"/>
        <end position="221"/>
    </location>
</feature>
<feature type="compositionally biased region" description="Pro residues" evidence="8">
    <location>
        <begin position="64"/>
        <end position="74"/>
    </location>
</feature>
<dbReference type="InParanoid" id="G3AEV0"/>
<keyword evidence="6" id="KW-0804">Transcription</keyword>
<evidence type="ECO:0000256" key="4">
    <source>
        <dbReference type="ARBA" id="ARBA00023015"/>
    </source>
</evidence>
<accession>G3AEV0</accession>
<dbReference type="RefSeq" id="XP_007373192.1">
    <property type="nucleotide sequence ID" value="XM_007373130.1"/>
</dbReference>
<feature type="compositionally biased region" description="Polar residues" evidence="8">
    <location>
        <begin position="1"/>
        <end position="53"/>
    </location>
</feature>
<dbReference type="CDD" id="cd00067">
    <property type="entry name" value="GAL4"/>
    <property type="match status" value="1"/>
</dbReference>
<dbReference type="GeneID" id="18872709"/>
<dbReference type="SMART" id="SM00066">
    <property type="entry name" value="GAL4"/>
    <property type="match status" value="1"/>
</dbReference>
<dbReference type="GO" id="GO:0003677">
    <property type="term" value="F:DNA binding"/>
    <property type="evidence" value="ECO:0007669"/>
    <property type="project" value="UniProtKB-KW"/>
</dbReference>
<evidence type="ECO:0000256" key="8">
    <source>
        <dbReference type="SAM" id="MobiDB-lite"/>
    </source>
</evidence>
<evidence type="ECO:0000313" key="11">
    <source>
        <dbReference type="Proteomes" id="UP000000709"/>
    </source>
</evidence>
<dbReference type="eggNOG" id="ENOG502RK5N">
    <property type="taxonomic scope" value="Eukaryota"/>
</dbReference>
<proteinExistence type="predicted"/>
<organism evidence="11">
    <name type="scientific">Spathaspora passalidarum (strain NRRL Y-27907 / 11-Y1)</name>
    <dbReference type="NCBI Taxonomy" id="619300"/>
    <lineage>
        <taxon>Eukaryota</taxon>
        <taxon>Fungi</taxon>
        <taxon>Dikarya</taxon>
        <taxon>Ascomycota</taxon>
        <taxon>Saccharomycotina</taxon>
        <taxon>Pichiomycetes</taxon>
        <taxon>Debaryomycetaceae</taxon>
        <taxon>Spathaspora</taxon>
    </lineage>
</organism>
<dbReference type="Gene3D" id="4.10.240.10">
    <property type="entry name" value="Zn(2)-C6 fungal-type DNA-binding domain"/>
    <property type="match status" value="1"/>
</dbReference>
<dbReference type="PROSITE" id="PS50048">
    <property type="entry name" value="ZN2_CY6_FUNGAL_2"/>
    <property type="match status" value="1"/>
</dbReference>
<feature type="compositionally biased region" description="Basic residues" evidence="8">
    <location>
        <begin position="200"/>
        <end position="210"/>
    </location>
</feature>
<dbReference type="EMBL" id="GL996499">
    <property type="protein sequence ID" value="EGW35780.1"/>
    <property type="molecule type" value="Genomic_DNA"/>
</dbReference>
<dbReference type="GO" id="GO:0000981">
    <property type="term" value="F:DNA-binding transcription factor activity, RNA polymerase II-specific"/>
    <property type="evidence" value="ECO:0007669"/>
    <property type="project" value="InterPro"/>
</dbReference>
<sequence>MNTWQASNWHDSSEPSNDIQQNSNSGSDVTTSREAPGETNSYSTSNSHPNSTADPPYRAYPTFQQPPGPVPGLAPPRGVYIPNTNYVVQPNDADITKLQATTSVYQQFQPPPQPLTYLPGEYGAPGQSGNPQYQQQQHPAMIPVPVGQYPMPPEFSSYQGMNSSTSDQHQQQGWDPYNSLPRIRPPLDGDKGSPSFKSDKKIKKKPKTAKKSVSGSPSSDSAANPTNKPLTKRSRMGCLTCRHRKKRCCETRPRCTECTRLRLKCTWPKPGTEYKNKPKDAKNEENVIDHEIYGKIKVLRGIVEYKSK</sequence>
<keyword evidence="2" id="KW-0479">Metal-binding</keyword>
<dbReference type="PROSITE" id="PS00463">
    <property type="entry name" value="ZN2_CY6_FUNGAL_1"/>
    <property type="match status" value="1"/>
</dbReference>
<feature type="domain" description="Zn(2)-C6 fungal-type" evidence="9">
    <location>
        <begin position="237"/>
        <end position="267"/>
    </location>
</feature>
<gene>
    <name evidence="10" type="ORF">SPAPADRAFT_58986</name>
</gene>
<dbReference type="GO" id="GO:0005634">
    <property type="term" value="C:nucleus"/>
    <property type="evidence" value="ECO:0007669"/>
    <property type="project" value="UniProtKB-SubCell"/>
</dbReference>
<keyword evidence="11" id="KW-1185">Reference proteome</keyword>
<dbReference type="Pfam" id="PF00172">
    <property type="entry name" value="Zn_clus"/>
    <property type="match status" value="1"/>
</dbReference>
<feature type="compositionally biased region" description="Polar residues" evidence="8">
    <location>
        <begin position="156"/>
        <end position="173"/>
    </location>
</feature>
<feature type="region of interest" description="Disordered" evidence="8">
    <location>
        <begin position="107"/>
        <end position="233"/>
    </location>
</feature>
<evidence type="ECO:0000256" key="6">
    <source>
        <dbReference type="ARBA" id="ARBA00023163"/>
    </source>
</evidence>
<evidence type="ECO:0000256" key="2">
    <source>
        <dbReference type="ARBA" id="ARBA00022723"/>
    </source>
</evidence>
<dbReference type="OrthoDB" id="5418899at2759"/>
<feature type="region of interest" description="Disordered" evidence="8">
    <location>
        <begin position="1"/>
        <end position="77"/>
    </location>
</feature>
<dbReference type="AlphaFoldDB" id="G3AEV0"/>
<evidence type="ECO:0000259" key="9">
    <source>
        <dbReference type="PROSITE" id="PS50048"/>
    </source>
</evidence>
<evidence type="ECO:0000256" key="5">
    <source>
        <dbReference type="ARBA" id="ARBA00023125"/>
    </source>
</evidence>
<evidence type="ECO:0000256" key="3">
    <source>
        <dbReference type="ARBA" id="ARBA00022833"/>
    </source>
</evidence>
<dbReference type="HOGENOM" id="CLU_994053_0_0_1"/>
<keyword evidence="7" id="KW-0539">Nucleus</keyword>
<evidence type="ECO:0000256" key="1">
    <source>
        <dbReference type="ARBA" id="ARBA00004123"/>
    </source>
</evidence>
<dbReference type="KEGG" id="spaa:SPAPADRAFT_58986"/>
<dbReference type="InterPro" id="IPR036864">
    <property type="entry name" value="Zn2-C6_fun-type_DNA-bd_sf"/>
</dbReference>
<keyword evidence="5" id="KW-0238">DNA-binding</keyword>
<evidence type="ECO:0000256" key="7">
    <source>
        <dbReference type="ARBA" id="ARBA00023242"/>
    </source>
</evidence>
<dbReference type="SUPFAM" id="SSF57701">
    <property type="entry name" value="Zn2/Cys6 DNA-binding domain"/>
    <property type="match status" value="1"/>
</dbReference>
<keyword evidence="4" id="KW-0805">Transcription regulation</keyword>
<evidence type="ECO:0000313" key="10">
    <source>
        <dbReference type="EMBL" id="EGW35780.1"/>
    </source>
</evidence>
<dbReference type="InterPro" id="IPR001138">
    <property type="entry name" value="Zn2Cys6_DnaBD"/>
</dbReference>
<dbReference type="FunFam" id="4.10.240.10:FF:000085">
    <property type="entry name" value="Zinc cluster transcription factor CZF1"/>
    <property type="match status" value="1"/>
</dbReference>
<keyword evidence="3" id="KW-0862">Zinc</keyword>
<dbReference type="GO" id="GO:0008270">
    <property type="term" value="F:zinc ion binding"/>
    <property type="evidence" value="ECO:0007669"/>
    <property type="project" value="InterPro"/>
</dbReference>
<name>G3AEV0_SPAPN</name>